<dbReference type="Proteomes" id="UP000485058">
    <property type="component" value="Unassembled WGS sequence"/>
</dbReference>
<organism evidence="1 2">
    <name type="scientific">Haematococcus lacustris</name>
    <name type="common">Green alga</name>
    <name type="synonym">Haematococcus pluvialis</name>
    <dbReference type="NCBI Taxonomy" id="44745"/>
    <lineage>
        <taxon>Eukaryota</taxon>
        <taxon>Viridiplantae</taxon>
        <taxon>Chlorophyta</taxon>
        <taxon>core chlorophytes</taxon>
        <taxon>Chlorophyceae</taxon>
        <taxon>CS clade</taxon>
        <taxon>Chlamydomonadales</taxon>
        <taxon>Haematococcaceae</taxon>
        <taxon>Haematococcus</taxon>
    </lineage>
</organism>
<dbReference type="AlphaFoldDB" id="A0A6A0A6F4"/>
<feature type="non-terminal residue" evidence="1">
    <location>
        <position position="1"/>
    </location>
</feature>
<dbReference type="EMBL" id="BLLF01003686">
    <property type="protein sequence ID" value="GFH27954.1"/>
    <property type="molecule type" value="Genomic_DNA"/>
</dbReference>
<comment type="caution">
    <text evidence="1">The sequence shown here is derived from an EMBL/GenBank/DDBJ whole genome shotgun (WGS) entry which is preliminary data.</text>
</comment>
<protein>
    <submittedName>
        <fullName evidence="1">Helicase ATP-binding domain-containing protein</fullName>
    </submittedName>
</protein>
<sequence length="54" mass="5808">MRPGQSFGQVEAVLQGQQMVEALQKAGLGPEAVVQLWQEYQAARAAEASATFET</sequence>
<reference evidence="1 2" key="1">
    <citation type="submission" date="2020-02" db="EMBL/GenBank/DDBJ databases">
        <title>Draft genome sequence of Haematococcus lacustris strain NIES-144.</title>
        <authorList>
            <person name="Morimoto D."/>
            <person name="Nakagawa S."/>
            <person name="Yoshida T."/>
            <person name="Sawayama S."/>
        </authorList>
    </citation>
    <scope>NUCLEOTIDE SEQUENCE [LARGE SCALE GENOMIC DNA]</scope>
    <source>
        <strain evidence="1 2">NIES-144</strain>
    </source>
</reference>
<evidence type="ECO:0000313" key="2">
    <source>
        <dbReference type="Proteomes" id="UP000485058"/>
    </source>
</evidence>
<keyword evidence="1" id="KW-0378">Hydrolase</keyword>
<name>A0A6A0A6F4_HAELA</name>
<dbReference type="GO" id="GO:0005524">
    <property type="term" value="F:ATP binding"/>
    <property type="evidence" value="ECO:0007669"/>
    <property type="project" value="UniProtKB-KW"/>
</dbReference>
<dbReference type="GO" id="GO:0004386">
    <property type="term" value="F:helicase activity"/>
    <property type="evidence" value="ECO:0007669"/>
    <property type="project" value="UniProtKB-KW"/>
</dbReference>
<feature type="non-terminal residue" evidence="1">
    <location>
        <position position="54"/>
    </location>
</feature>
<evidence type="ECO:0000313" key="1">
    <source>
        <dbReference type="EMBL" id="GFH27954.1"/>
    </source>
</evidence>
<accession>A0A6A0A6F4</accession>
<keyword evidence="2" id="KW-1185">Reference proteome</keyword>
<keyword evidence="1" id="KW-0067">ATP-binding</keyword>
<gene>
    <name evidence="1" type="ORF">HaLaN_26355</name>
</gene>
<proteinExistence type="predicted"/>
<keyword evidence="1" id="KW-0547">Nucleotide-binding</keyword>
<keyword evidence="1" id="KW-0347">Helicase</keyword>